<gene>
    <name evidence="1" type="primary">img2</name>
    <name evidence="1" type="ORF">H2198_008283</name>
</gene>
<keyword evidence="2" id="KW-1185">Reference proteome</keyword>
<comment type="caution">
    <text evidence="1">The sequence shown here is derived from an EMBL/GenBank/DDBJ whole genome shotgun (WGS) entry which is preliminary data.</text>
</comment>
<dbReference type="Proteomes" id="UP001172386">
    <property type="component" value="Unassembled WGS sequence"/>
</dbReference>
<name>A0ACC2ZY04_9EURO</name>
<proteinExistence type="predicted"/>
<organism evidence="1 2">
    <name type="scientific">Neophaeococcomyces mojaviensis</name>
    <dbReference type="NCBI Taxonomy" id="3383035"/>
    <lineage>
        <taxon>Eukaryota</taxon>
        <taxon>Fungi</taxon>
        <taxon>Dikarya</taxon>
        <taxon>Ascomycota</taxon>
        <taxon>Pezizomycotina</taxon>
        <taxon>Eurotiomycetes</taxon>
        <taxon>Chaetothyriomycetidae</taxon>
        <taxon>Chaetothyriales</taxon>
        <taxon>Chaetothyriales incertae sedis</taxon>
        <taxon>Neophaeococcomyces</taxon>
    </lineage>
</organism>
<sequence length="123" mass="14051">MKQEKEESHTRAALLEQTLEPSMSTVTAKTLPFHMSRTGTKNLPVYETSKAGGSKHITQIRKLSGDLQEMQRQLRTILQLPETIVDKKGRKKEPVMINHLTQQIIVKGWRGPEVKKWAEMVGF</sequence>
<keyword evidence="1" id="KW-0687">Ribonucleoprotein</keyword>
<evidence type="ECO:0000313" key="1">
    <source>
        <dbReference type="EMBL" id="KAJ9652460.1"/>
    </source>
</evidence>
<evidence type="ECO:0000313" key="2">
    <source>
        <dbReference type="Proteomes" id="UP001172386"/>
    </source>
</evidence>
<keyword evidence="1" id="KW-0689">Ribosomal protein</keyword>
<dbReference type="EMBL" id="JAPDRQ010000198">
    <property type="protein sequence ID" value="KAJ9652460.1"/>
    <property type="molecule type" value="Genomic_DNA"/>
</dbReference>
<reference evidence="1" key="1">
    <citation type="submission" date="2022-10" db="EMBL/GenBank/DDBJ databases">
        <title>Culturing micro-colonial fungi from biological soil crusts in the Mojave desert and describing Neophaeococcomyces mojavensis, and introducing the new genera and species Taxawa tesnikishii.</title>
        <authorList>
            <person name="Kurbessoian T."/>
            <person name="Stajich J.E."/>
        </authorList>
    </citation>
    <scope>NUCLEOTIDE SEQUENCE</scope>
    <source>
        <strain evidence="1">JES_112</strain>
    </source>
</reference>
<accession>A0ACC2ZY04</accession>
<protein>
    <submittedName>
        <fullName evidence="1">54S ribosomal protein img2, mitochondrial</fullName>
    </submittedName>
</protein>